<dbReference type="InterPro" id="IPR018823">
    <property type="entry name" value="ArAE_2_N"/>
</dbReference>
<feature type="compositionally biased region" description="Polar residues" evidence="5">
    <location>
        <begin position="445"/>
        <end position="461"/>
    </location>
</feature>
<reference evidence="9 10" key="1">
    <citation type="journal article" date="2018" name="IMA Fungus">
        <title>IMA Genome-F 9: Draft genome sequence of Annulohypoxylon stygium, Aspergillus mulundensis, Berkeleyomyces basicola (syn. Thielaviopsis basicola), Ceratocystis smalleyi, two Cercospora beticola strains, Coleophoma cylindrospora, Fusarium fracticaudum, Phialophora cf. hyalina, and Morchella septimelata.</title>
        <authorList>
            <person name="Wingfield B.D."/>
            <person name="Bills G.F."/>
            <person name="Dong Y."/>
            <person name="Huang W."/>
            <person name="Nel W.J."/>
            <person name="Swalarsk-Parry B.S."/>
            <person name="Vaghefi N."/>
            <person name="Wilken P.M."/>
            <person name="An Z."/>
            <person name="de Beer Z.W."/>
            <person name="De Vos L."/>
            <person name="Chen L."/>
            <person name="Duong T.A."/>
            <person name="Gao Y."/>
            <person name="Hammerbacher A."/>
            <person name="Kikkert J.R."/>
            <person name="Li Y."/>
            <person name="Li H."/>
            <person name="Li K."/>
            <person name="Li Q."/>
            <person name="Liu X."/>
            <person name="Ma X."/>
            <person name="Naidoo K."/>
            <person name="Pethybridge S.J."/>
            <person name="Sun J."/>
            <person name="Steenkamp E.T."/>
            <person name="van der Nest M.A."/>
            <person name="van Wyk S."/>
            <person name="Wingfield M.J."/>
            <person name="Xiong C."/>
            <person name="Yue Q."/>
            <person name="Zhang X."/>
        </authorList>
    </citation>
    <scope>NUCLEOTIDE SEQUENCE [LARGE SCALE GENOMIC DNA]</scope>
    <source>
        <strain evidence="9 10">BP 5553</strain>
    </source>
</reference>
<feature type="transmembrane region" description="Helical" evidence="6">
    <location>
        <begin position="754"/>
        <end position="772"/>
    </location>
</feature>
<evidence type="ECO:0000256" key="5">
    <source>
        <dbReference type="SAM" id="MobiDB-lite"/>
    </source>
</evidence>
<evidence type="ECO:0000313" key="9">
    <source>
        <dbReference type="EMBL" id="RDL37545.1"/>
    </source>
</evidence>
<dbReference type="Proteomes" id="UP000254866">
    <property type="component" value="Unassembled WGS sequence"/>
</dbReference>
<sequence>MSSPLASGGPAPPSSRRASRFTRRSYLRNGTFILPATGERVRRQITLRNPANFRPNSSDDSNDPNQPLLRFRRPYSRASTFHTAVEKSLAVLNEFWQWLKTDTAKAILKCSLAYLLGSMGTFLPPLARFLGKQDGKHIVATITVYFHPARSAGSMEEGTLLGVAAFIYATLISISSMAVSVFIGSKAHIVGLAYTLILLVFCGGGLGLTAWVKQRYSTPLVNVAASLASLGIITVLTKENAVHVGIFDDDKIVQMMKMVIMGLAASFFVSVLVWPVSARTELRETMIKTTDSLGDMLTMITGSFLSGSEKDMSSSSFNTTLATYKSVIIQLTKNLNEAKFEHYFLGTEEQYRLEASLVNCMQMLAQSIGGLRSAAATQFSLLRESSVSGGVVPANRGYFDMADIHGGSPSSPSVIRPEHFAVLTAIEEASEEGSATEEPGLGSTLKRTPSGTNVASASSSMMPPVRTPAEIFSRFIIHLGPCMKSLAYTLSQILEELPFGSGPDYAIAINEHFHASLTDALKLYSDARSEALRELYKSKELDRDRPESIEADFEEVAASCGHFSFSLQDFAEDMQNFLTILEDLKEQTKSSQRSWKWARFWQKAKHREGRGTNNDPDGEPLLAQVGHTEQPKGRPKLWLRRGKSTSGKAENHENSKWPIHPWILRIVKLFERDDLRFAIKVGGGAALYALVAFLPATRPFYRQWRGEWGLVSYMLVCSMTIGASNTTGIARFGGTFVGAVCAILVWVSCQGNPFALAFCGWLFSLPCFYLIVAKGKGPLGRFTLLTYNLSCLYAYSLSVQEGEDDDDEGGDTPAIIEIAMHRVVAVFAGIIWGLIITRIIWPISARRKFKDGLSLLCLRMGLIWKRDPLSTLLEGESANPYMNLQEEFALQRYVRYLDTMRKSAGSEFQLRGPFPSKTYGRILDSTTKMLDAFHAMNVVIQKDPIITEGEASLLRYTTIERAQLCARISHLFQVLASSIKLEYPINEGGFPSAANPRDRLLAKIFHYRKTVAGNEHEGSVIAKDEDYELLYAYALVTGQLAEEIERVERDIQYLFGVLDEDLLKLR</sequence>
<dbReference type="RefSeq" id="XP_031870201.1">
    <property type="nucleotide sequence ID" value="XM_032013601.1"/>
</dbReference>
<keyword evidence="3 6" id="KW-1133">Transmembrane helix</keyword>
<keyword evidence="2 6" id="KW-0812">Transmembrane</keyword>
<feature type="transmembrane region" description="Helical" evidence="6">
    <location>
        <begin position="189"/>
        <end position="212"/>
    </location>
</feature>
<feature type="transmembrane region" description="Helical" evidence="6">
    <location>
        <begin position="732"/>
        <end position="748"/>
    </location>
</feature>
<proteinExistence type="predicted"/>
<feature type="transmembrane region" description="Helical" evidence="6">
    <location>
        <begin position="160"/>
        <end position="183"/>
    </location>
</feature>
<feature type="region of interest" description="Disordered" evidence="5">
    <location>
        <begin position="606"/>
        <end position="653"/>
    </location>
</feature>
<evidence type="ECO:0000256" key="6">
    <source>
        <dbReference type="SAM" id="Phobius"/>
    </source>
</evidence>
<comment type="caution">
    <text evidence="9">The sequence shown here is derived from an EMBL/GenBank/DDBJ whole genome shotgun (WGS) entry which is preliminary data.</text>
</comment>
<feature type="region of interest" description="Disordered" evidence="5">
    <location>
        <begin position="1"/>
        <end position="20"/>
    </location>
</feature>
<evidence type="ECO:0000256" key="1">
    <source>
        <dbReference type="ARBA" id="ARBA00004141"/>
    </source>
</evidence>
<accession>A0A370TPU0</accession>
<evidence type="ECO:0000256" key="3">
    <source>
        <dbReference type="ARBA" id="ARBA00022989"/>
    </source>
</evidence>
<feature type="domain" description="Integral membrane bound transporter" evidence="8">
    <location>
        <begin position="700"/>
        <end position="836"/>
    </location>
</feature>
<evidence type="ECO:0000256" key="2">
    <source>
        <dbReference type="ARBA" id="ARBA00022692"/>
    </source>
</evidence>
<dbReference type="Pfam" id="PF13515">
    <property type="entry name" value="FUSC_2"/>
    <property type="match status" value="1"/>
</dbReference>
<feature type="compositionally biased region" description="Basic residues" evidence="5">
    <location>
        <begin position="633"/>
        <end position="643"/>
    </location>
</feature>
<feature type="transmembrane region" description="Helical" evidence="6">
    <location>
        <begin position="677"/>
        <end position="696"/>
    </location>
</feature>
<dbReference type="InterPro" id="IPR052430">
    <property type="entry name" value="IVT-Associated"/>
</dbReference>
<dbReference type="GO" id="GO:0016020">
    <property type="term" value="C:membrane"/>
    <property type="evidence" value="ECO:0007669"/>
    <property type="project" value="UniProtKB-SubCell"/>
</dbReference>
<feature type="domain" description="Putative ER transporter 6TM N-terminal" evidence="7">
    <location>
        <begin position="196"/>
        <end position="336"/>
    </location>
</feature>
<dbReference type="InterPro" id="IPR049453">
    <property type="entry name" value="Memb_transporter_dom"/>
</dbReference>
<dbReference type="Pfam" id="PF10337">
    <property type="entry name" value="ArAE_2_N"/>
    <property type="match status" value="1"/>
</dbReference>
<evidence type="ECO:0000259" key="7">
    <source>
        <dbReference type="Pfam" id="PF10337"/>
    </source>
</evidence>
<dbReference type="AlphaFoldDB" id="A0A370TPU0"/>
<feature type="transmembrane region" description="Helical" evidence="6">
    <location>
        <begin position="219"/>
        <end position="238"/>
    </location>
</feature>
<dbReference type="InterPro" id="IPR023244">
    <property type="entry name" value="Brefeldin_A-sensitivity_4"/>
</dbReference>
<keyword evidence="10" id="KW-1185">Reference proteome</keyword>
<feature type="transmembrane region" description="Helical" evidence="6">
    <location>
        <begin position="818"/>
        <end position="841"/>
    </location>
</feature>
<evidence type="ECO:0000259" key="8">
    <source>
        <dbReference type="Pfam" id="PF13515"/>
    </source>
</evidence>
<comment type="subcellular location">
    <subcellularLocation>
        <location evidence="1">Membrane</location>
        <topology evidence="1">Multi-pass membrane protein</topology>
    </subcellularLocation>
</comment>
<feature type="region of interest" description="Disordered" evidence="5">
    <location>
        <begin position="49"/>
        <end position="68"/>
    </location>
</feature>
<evidence type="ECO:0000313" key="10">
    <source>
        <dbReference type="Proteomes" id="UP000254866"/>
    </source>
</evidence>
<gene>
    <name evidence="9" type="ORF">BP5553_04978</name>
</gene>
<dbReference type="PANTHER" id="PTHR47804">
    <property type="entry name" value="60S RIBOSOMAL PROTEIN L19"/>
    <property type="match status" value="1"/>
</dbReference>
<dbReference type="OrthoDB" id="2306at2759"/>
<name>A0A370TPU0_9HELO</name>
<dbReference type="GeneID" id="43597827"/>
<feature type="transmembrane region" description="Helical" evidence="6">
    <location>
        <begin position="258"/>
        <end position="278"/>
    </location>
</feature>
<feature type="region of interest" description="Disordered" evidence="5">
    <location>
        <begin position="429"/>
        <end position="461"/>
    </location>
</feature>
<evidence type="ECO:0000256" key="4">
    <source>
        <dbReference type="ARBA" id="ARBA00023136"/>
    </source>
</evidence>
<feature type="compositionally biased region" description="Polar residues" evidence="5">
    <location>
        <begin position="49"/>
        <end position="65"/>
    </location>
</feature>
<dbReference type="EMBL" id="NPIC01000003">
    <property type="protein sequence ID" value="RDL37545.1"/>
    <property type="molecule type" value="Genomic_DNA"/>
</dbReference>
<dbReference type="PRINTS" id="PR02047">
    <property type="entry name" value="BREFELDNASP4"/>
</dbReference>
<protein>
    <submittedName>
        <fullName evidence="9">Uncharacterized protein</fullName>
    </submittedName>
</protein>
<keyword evidence="4 6" id="KW-0472">Membrane</keyword>
<organism evidence="9 10">
    <name type="scientific">Venustampulla echinocandica</name>
    <dbReference type="NCBI Taxonomy" id="2656787"/>
    <lineage>
        <taxon>Eukaryota</taxon>
        <taxon>Fungi</taxon>
        <taxon>Dikarya</taxon>
        <taxon>Ascomycota</taxon>
        <taxon>Pezizomycotina</taxon>
        <taxon>Leotiomycetes</taxon>
        <taxon>Helotiales</taxon>
        <taxon>Pleuroascaceae</taxon>
        <taxon>Venustampulla</taxon>
    </lineage>
</organism>
<dbReference type="STRING" id="2656787.A0A370TPU0"/>
<dbReference type="PANTHER" id="PTHR47804:SF1">
    <property type="entry name" value="DUF2421 DOMAIN-CONTAINING PROTEIN"/>
    <property type="match status" value="1"/>
</dbReference>